<keyword evidence="12" id="KW-1185">Reference proteome</keyword>
<keyword evidence="4" id="KW-0547">Nucleotide-binding</keyword>
<reference evidence="11 12" key="1">
    <citation type="submission" date="2018-06" db="EMBL/GenBank/DDBJ databases">
        <title>Complete Genomes of Monosporascus.</title>
        <authorList>
            <person name="Robinson A.J."/>
            <person name="Natvig D.O."/>
        </authorList>
    </citation>
    <scope>NUCLEOTIDE SEQUENCE [LARGE SCALE GENOMIC DNA]</scope>
    <source>
        <strain evidence="11 12">CBS 609.92</strain>
    </source>
</reference>
<protein>
    <recommendedName>
        <fullName evidence="2">proline--tRNA ligase</fullName>
        <ecNumber evidence="2">6.1.1.15</ecNumber>
    </recommendedName>
    <alternativeName>
        <fullName evidence="8">Prolyl-tRNA synthetase</fullName>
    </alternativeName>
</protein>
<feature type="domain" description="Aminoacyl-transfer RNA synthetases class-II family profile" evidence="10">
    <location>
        <begin position="38"/>
        <end position="480"/>
    </location>
</feature>
<evidence type="ECO:0000256" key="4">
    <source>
        <dbReference type="ARBA" id="ARBA00022741"/>
    </source>
</evidence>
<evidence type="ECO:0000256" key="6">
    <source>
        <dbReference type="ARBA" id="ARBA00022917"/>
    </source>
</evidence>
<comment type="caution">
    <text evidence="11">The sequence shown here is derived from an EMBL/GenBank/DDBJ whole genome shotgun (WGS) entry which is preliminary data.</text>
</comment>
<keyword evidence="6" id="KW-0648">Protein biosynthesis</keyword>
<dbReference type="InterPro" id="IPR050062">
    <property type="entry name" value="Pro-tRNA_synthetase"/>
</dbReference>
<evidence type="ECO:0000313" key="12">
    <source>
        <dbReference type="Proteomes" id="UP000294003"/>
    </source>
</evidence>
<dbReference type="InterPro" id="IPR036621">
    <property type="entry name" value="Anticodon-bd_dom_sf"/>
</dbReference>
<dbReference type="InterPro" id="IPR002314">
    <property type="entry name" value="aa-tRNA-synt_IIb"/>
</dbReference>
<dbReference type="Pfam" id="PF00587">
    <property type="entry name" value="tRNA-synt_2b"/>
    <property type="match status" value="1"/>
</dbReference>
<dbReference type="Gene3D" id="3.40.50.800">
    <property type="entry name" value="Anticodon-binding domain"/>
    <property type="match status" value="1"/>
</dbReference>
<evidence type="ECO:0000256" key="5">
    <source>
        <dbReference type="ARBA" id="ARBA00022840"/>
    </source>
</evidence>
<comment type="catalytic activity">
    <reaction evidence="9">
        <text>tRNA(Pro) + L-proline + ATP = L-prolyl-tRNA(Pro) + AMP + diphosphate</text>
        <dbReference type="Rhea" id="RHEA:14305"/>
        <dbReference type="Rhea" id="RHEA-COMP:9700"/>
        <dbReference type="Rhea" id="RHEA-COMP:9702"/>
        <dbReference type="ChEBI" id="CHEBI:30616"/>
        <dbReference type="ChEBI" id="CHEBI:33019"/>
        <dbReference type="ChEBI" id="CHEBI:60039"/>
        <dbReference type="ChEBI" id="CHEBI:78442"/>
        <dbReference type="ChEBI" id="CHEBI:78532"/>
        <dbReference type="ChEBI" id="CHEBI:456215"/>
        <dbReference type="EC" id="6.1.1.15"/>
    </reaction>
</comment>
<evidence type="ECO:0000256" key="9">
    <source>
        <dbReference type="ARBA" id="ARBA00047671"/>
    </source>
</evidence>
<dbReference type="Gene3D" id="3.30.930.10">
    <property type="entry name" value="Bira Bifunctional Protein, Domain 2"/>
    <property type="match status" value="2"/>
</dbReference>
<dbReference type="InterPro" id="IPR004154">
    <property type="entry name" value="Anticodon-bd"/>
</dbReference>
<dbReference type="EMBL" id="QJNS01000746">
    <property type="protein sequence ID" value="RYO73874.1"/>
    <property type="molecule type" value="Genomic_DNA"/>
</dbReference>
<sequence>MSRLHCLTSLRVYAHAKLVRAGYLRQSHAGIFHMLPLGQRVQEKLERLIDKYMIQIGASKVALSSISSQALWEQTGRLEGYGPELFRFADRKNVPYLLAPTHEEEITALVSGTVKSYKNLPLRLYQIGRKYRDEKRPRHGILRSREFIMKDLYTFDYSIKSALSTYEEVRSAYSRLFAELKLPYLVAEASSGDIGGDLSHEYHLPTSIGEDRVISCSSCDYVANEELAAARPEGSDQTYTELQGQGVIRSEPEDARVWRGVSKDRSTLINVWYPAFSIGANAHELSRFSDADLNTHAMKTMLPGLDSSLGDPISFWMSTSPPSTARASRQIVNMIDYRLGRSFSAALMAKASQFPILPPQSDLDLSTIPCSYIDSQGDGAPLNLIRIRDGDSCPRCSSGNLKVQKAIELGHTFYLGTRYSAALGAHVQIPAALGENELDPSSGGKLTQVPMQMGCHGIGVSRILGAVTDHLADDRGLNWPRAISPFEVVVIPGRGFEEEGAMVAEALAGQGEPNAGSKQHIDTALDDRSESLPWKMKDADLVGYPVLVILGRLWESERLCEVQCRRLGIKWQVAPAELPMYVDQLLCRL</sequence>
<dbReference type="InterPro" id="IPR004500">
    <property type="entry name" value="Pro-tRNA-synth_IIa_bac-type"/>
</dbReference>
<keyword evidence="7" id="KW-0030">Aminoacyl-tRNA synthetase</keyword>
<keyword evidence="5" id="KW-0067">ATP-binding</keyword>
<dbReference type="NCBIfam" id="TIGR00409">
    <property type="entry name" value="proS_fam_II"/>
    <property type="match status" value="1"/>
</dbReference>
<evidence type="ECO:0000256" key="1">
    <source>
        <dbReference type="ARBA" id="ARBA00008226"/>
    </source>
</evidence>
<gene>
    <name evidence="11" type="ORF">DL762_010656</name>
</gene>
<dbReference type="InterPro" id="IPR045864">
    <property type="entry name" value="aa-tRNA-synth_II/BPL/LPL"/>
</dbReference>
<dbReference type="PANTHER" id="PTHR42753:SF2">
    <property type="entry name" value="PROLINE--TRNA LIGASE"/>
    <property type="match status" value="1"/>
</dbReference>
<dbReference type="PRINTS" id="PR01046">
    <property type="entry name" value="TRNASYNTHPRO"/>
</dbReference>
<dbReference type="Pfam" id="PF03129">
    <property type="entry name" value="HGTP_anticodon"/>
    <property type="match status" value="1"/>
</dbReference>
<evidence type="ECO:0000313" key="11">
    <source>
        <dbReference type="EMBL" id="RYO73874.1"/>
    </source>
</evidence>
<comment type="similarity">
    <text evidence="1">Belongs to the class-II aminoacyl-tRNA synthetase family.</text>
</comment>
<name>A0ABY0GR29_9PEZI</name>
<dbReference type="SUPFAM" id="SSF52954">
    <property type="entry name" value="Class II aaRS ABD-related"/>
    <property type="match status" value="1"/>
</dbReference>
<evidence type="ECO:0000256" key="2">
    <source>
        <dbReference type="ARBA" id="ARBA00012831"/>
    </source>
</evidence>
<keyword evidence="3" id="KW-0436">Ligase</keyword>
<dbReference type="SUPFAM" id="SSF55681">
    <property type="entry name" value="Class II aaRS and biotin synthetases"/>
    <property type="match status" value="1"/>
</dbReference>
<evidence type="ECO:0000259" key="10">
    <source>
        <dbReference type="PROSITE" id="PS50862"/>
    </source>
</evidence>
<evidence type="ECO:0000256" key="8">
    <source>
        <dbReference type="ARBA" id="ARBA00029731"/>
    </source>
</evidence>
<accession>A0ABY0GR29</accession>
<dbReference type="PROSITE" id="PS50862">
    <property type="entry name" value="AA_TRNA_LIGASE_II"/>
    <property type="match status" value="1"/>
</dbReference>
<evidence type="ECO:0000256" key="3">
    <source>
        <dbReference type="ARBA" id="ARBA00022598"/>
    </source>
</evidence>
<evidence type="ECO:0000256" key="7">
    <source>
        <dbReference type="ARBA" id="ARBA00023146"/>
    </source>
</evidence>
<organism evidence="11 12">
    <name type="scientific">Monosporascus cannonballus</name>
    <dbReference type="NCBI Taxonomy" id="155416"/>
    <lineage>
        <taxon>Eukaryota</taxon>
        <taxon>Fungi</taxon>
        <taxon>Dikarya</taxon>
        <taxon>Ascomycota</taxon>
        <taxon>Pezizomycotina</taxon>
        <taxon>Sordariomycetes</taxon>
        <taxon>Xylariomycetidae</taxon>
        <taxon>Xylariales</taxon>
        <taxon>Xylariales incertae sedis</taxon>
        <taxon>Monosporascus</taxon>
    </lineage>
</organism>
<dbReference type="Proteomes" id="UP000294003">
    <property type="component" value="Unassembled WGS sequence"/>
</dbReference>
<dbReference type="EC" id="6.1.1.15" evidence="2"/>
<dbReference type="PANTHER" id="PTHR42753">
    <property type="entry name" value="MITOCHONDRIAL RIBOSOME PROTEIN L39/PROLYL-TRNA LIGASE FAMILY MEMBER"/>
    <property type="match status" value="1"/>
</dbReference>
<dbReference type="InterPro" id="IPR002316">
    <property type="entry name" value="Pro-tRNA-ligase_IIa"/>
</dbReference>
<dbReference type="InterPro" id="IPR006195">
    <property type="entry name" value="aa-tRNA-synth_II"/>
</dbReference>
<proteinExistence type="inferred from homology"/>